<proteinExistence type="predicted"/>
<keyword evidence="6" id="KW-1185">Reference proteome</keyword>
<dbReference type="Gene3D" id="2.40.40.20">
    <property type="match status" value="1"/>
</dbReference>
<dbReference type="Gene3D" id="3.30.2070.10">
    <property type="entry name" value="Formate dehydrogenase/DMSO reductase"/>
    <property type="match status" value="1"/>
</dbReference>
<keyword evidence="2" id="KW-0408">Iron</keyword>
<dbReference type="InterPro" id="IPR006963">
    <property type="entry name" value="Mopterin_OxRdtase_4Fe-4S_dom"/>
</dbReference>
<dbReference type="InterPro" id="IPR006656">
    <property type="entry name" value="Mopterin_OxRdtase"/>
</dbReference>
<evidence type="ECO:0000256" key="3">
    <source>
        <dbReference type="ARBA" id="ARBA00023014"/>
    </source>
</evidence>
<sequence length="638" mass="69992">MSTTEFVSACTRDCPDCCSIVVTKNEDGSCSFKGNPEHPFTKGFICAKTAKYPQMLTHPERITQPLVRSGAGYWPVTWDEALDLVTRRIDKLRNKPERILHMKGHGYRGVLAGVSNWFFGRLGSSTLSGSPCDEAGIVASEADFGVLDTNHPEDLQNASRIVNWGRDFSRFSVHQAAIVKAARKAGTKVLTISPAYGGNEGFSDEIVLIRPGTDRFLAAALCKGLLTRGVAAEIRDAAANLSTLESLVVGMETNDLLEACGVSRADFEMVLDWYTADGPTASVIGWGLQRYLHGGENVRWIDAVVMLSGNVGIAGGGAHYNISSGRNFSKWSDDGAADKPRRTLPVHNIGRAIMRAEPPIEMIWVDGGNFINQMPAGDVMVEAFGRCEFVVAVDTFFTDTALRADLILPCALMTEREDVLGSCLHDWVAHSAKVQDPPGEVRNDWDILEDLGKRLAEPVLLPDREETLARGLQTPNLKVTLDELRAKGFAKADWPVVAFENLEFGHADGKFRFVEELSPEPEEPAEYPLNLLTLISRKTIHSQLPPGDEGEGLPEVYISSQSPMLEKVDRDKPVFVVSQRGRIEVRLVLDDTVHPEAVVVRRGGWMRYGKGLNPLVVPAETDMGGGTAYYSQRVRLES</sequence>
<protein>
    <submittedName>
        <fullName evidence="5">Molybdopterin oxidoreductase</fullName>
    </submittedName>
</protein>
<gene>
    <name evidence="5" type="ORF">DFE_2191</name>
</gene>
<evidence type="ECO:0000313" key="6">
    <source>
        <dbReference type="Proteomes" id="UP000269883"/>
    </source>
</evidence>
<dbReference type="PANTHER" id="PTHR43742:SF6">
    <property type="entry name" value="OXIDOREDUCTASE YYAE-RELATED"/>
    <property type="match status" value="1"/>
</dbReference>
<dbReference type="Gene3D" id="3.40.228.10">
    <property type="entry name" value="Dimethylsulfoxide Reductase, domain 2"/>
    <property type="match status" value="1"/>
</dbReference>
<dbReference type="SUPFAM" id="SSF50692">
    <property type="entry name" value="ADC-like"/>
    <property type="match status" value="1"/>
</dbReference>
<reference evidence="5 6" key="1">
    <citation type="journal article" date="2018" name="Sci. Adv.">
        <title>Multi-heme cytochromes provide a pathway for survival in energy-limited environments.</title>
        <authorList>
            <person name="Deng X."/>
            <person name="Dohmae N."/>
            <person name="Nealson K.H."/>
            <person name="Hashimoto K."/>
            <person name="Okamoto A."/>
        </authorList>
    </citation>
    <scope>NUCLEOTIDE SEQUENCE [LARGE SCALE GENOMIC DNA]</scope>
    <source>
        <strain evidence="5 6">IS5</strain>
    </source>
</reference>
<dbReference type="GO" id="GO:0046872">
    <property type="term" value="F:metal ion binding"/>
    <property type="evidence" value="ECO:0007669"/>
    <property type="project" value="UniProtKB-KW"/>
</dbReference>
<dbReference type="Gene3D" id="3.40.50.740">
    <property type="match status" value="1"/>
</dbReference>
<dbReference type="SUPFAM" id="SSF53706">
    <property type="entry name" value="Formate dehydrogenase/DMSO reductase, domains 1-3"/>
    <property type="match status" value="1"/>
</dbReference>
<keyword evidence="1" id="KW-0479">Metal-binding</keyword>
<dbReference type="InterPro" id="IPR009010">
    <property type="entry name" value="Asp_de-COase-like_dom_sf"/>
</dbReference>
<evidence type="ECO:0000256" key="1">
    <source>
        <dbReference type="ARBA" id="ARBA00022723"/>
    </source>
</evidence>
<dbReference type="Gene3D" id="2.20.25.90">
    <property type="entry name" value="ADC-like domains"/>
    <property type="match status" value="1"/>
</dbReference>
<dbReference type="Pfam" id="PF00384">
    <property type="entry name" value="Molybdopterin"/>
    <property type="match status" value="1"/>
</dbReference>
<feature type="domain" description="4Fe-4S Mo/W bis-MGD-type" evidence="4">
    <location>
        <begin position="3"/>
        <end position="60"/>
    </location>
</feature>
<dbReference type="KEGG" id="dfl:DFE_2191"/>
<dbReference type="AlphaFoldDB" id="A0A2Z6B064"/>
<dbReference type="SMART" id="SM00926">
    <property type="entry name" value="Molybdop_Fe4S4"/>
    <property type="match status" value="1"/>
</dbReference>
<dbReference type="RefSeq" id="WP_126379445.1">
    <property type="nucleotide sequence ID" value="NZ_AP017378.1"/>
</dbReference>
<dbReference type="PROSITE" id="PS51669">
    <property type="entry name" value="4FE4S_MOW_BIS_MGD"/>
    <property type="match status" value="1"/>
</dbReference>
<dbReference type="OrthoDB" id="9810782at2"/>
<evidence type="ECO:0000256" key="2">
    <source>
        <dbReference type="ARBA" id="ARBA00023004"/>
    </source>
</evidence>
<dbReference type="EMBL" id="AP017378">
    <property type="protein sequence ID" value="BBD08917.1"/>
    <property type="molecule type" value="Genomic_DNA"/>
</dbReference>
<organism evidence="5 6">
    <name type="scientific">Desulfovibrio ferrophilus</name>
    <dbReference type="NCBI Taxonomy" id="241368"/>
    <lineage>
        <taxon>Bacteria</taxon>
        <taxon>Pseudomonadati</taxon>
        <taxon>Thermodesulfobacteriota</taxon>
        <taxon>Desulfovibrionia</taxon>
        <taxon>Desulfovibrionales</taxon>
        <taxon>Desulfovibrionaceae</taxon>
        <taxon>Desulfovibrio</taxon>
    </lineage>
</organism>
<dbReference type="GO" id="GO:0051536">
    <property type="term" value="F:iron-sulfur cluster binding"/>
    <property type="evidence" value="ECO:0007669"/>
    <property type="project" value="UniProtKB-KW"/>
</dbReference>
<accession>A0A2Z6B064</accession>
<evidence type="ECO:0000259" key="4">
    <source>
        <dbReference type="PROSITE" id="PS51669"/>
    </source>
</evidence>
<dbReference type="GO" id="GO:0016491">
    <property type="term" value="F:oxidoreductase activity"/>
    <property type="evidence" value="ECO:0007669"/>
    <property type="project" value="InterPro"/>
</dbReference>
<dbReference type="PANTHER" id="PTHR43742">
    <property type="entry name" value="TRIMETHYLAMINE-N-OXIDE REDUCTASE"/>
    <property type="match status" value="1"/>
</dbReference>
<evidence type="ECO:0000313" key="5">
    <source>
        <dbReference type="EMBL" id="BBD08917.1"/>
    </source>
</evidence>
<dbReference type="Proteomes" id="UP000269883">
    <property type="component" value="Chromosome"/>
</dbReference>
<dbReference type="InterPro" id="IPR050612">
    <property type="entry name" value="Prok_Mopterin_Oxidored"/>
</dbReference>
<keyword evidence="3" id="KW-0411">Iron-sulfur</keyword>
<name>A0A2Z6B064_9BACT</name>